<sequence>MEVAGMAGSATGIEIRTEGAVRTITFARPERRNGMDLAMFGAYYDALAEADADDEVRAVVVTGARSSFCSGATPDLLAQLSEPQDPQQEDPDAFLGHPAHLPLTMRTPLIAAINGSAAGLGLVHALYADVRFMADEAQVSAVFSRFGLIAEYGAAWLLPRLVGVGNATDLLLSSRAVGAQEALRMGLVQHTAPRDTLLAAAQEYARGLAETCSPTSMAVIKGQILDGLRMPAAEAVAESVSLMRESFTRPDFPEAMAAVRERRKPGFAPR</sequence>
<comment type="similarity">
    <text evidence="1">Belongs to the enoyl-CoA hydratase/isomerase family.</text>
</comment>
<name>A0ABQ3BEY1_9ACTN</name>
<dbReference type="CDD" id="cd06558">
    <property type="entry name" value="crotonase-like"/>
    <property type="match status" value="1"/>
</dbReference>
<dbReference type="Pfam" id="PF00378">
    <property type="entry name" value="ECH_1"/>
    <property type="match status" value="1"/>
</dbReference>
<proteinExistence type="inferred from homology"/>
<evidence type="ECO:0000313" key="3">
    <source>
        <dbReference type="Proteomes" id="UP000624183"/>
    </source>
</evidence>
<comment type="caution">
    <text evidence="2">The sequence shown here is derived from an EMBL/GenBank/DDBJ whole genome shotgun (WGS) entry which is preliminary data.</text>
</comment>
<keyword evidence="3" id="KW-1185">Reference proteome</keyword>
<dbReference type="SUPFAM" id="SSF52096">
    <property type="entry name" value="ClpP/crotonase"/>
    <property type="match status" value="1"/>
</dbReference>
<reference evidence="3" key="1">
    <citation type="journal article" date="2019" name="Int. J. Syst. Evol. Microbiol.">
        <title>The Global Catalogue of Microorganisms (GCM) 10K type strain sequencing project: providing services to taxonomists for standard genome sequencing and annotation.</title>
        <authorList>
            <consortium name="The Broad Institute Genomics Platform"/>
            <consortium name="The Broad Institute Genome Sequencing Center for Infectious Disease"/>
            <person name="Wu L."/>
            <person name="Ma J."/>
        </authorList>
    </citation>
    <scope>NUCLEOTIDE SEQUENCE [LARGE SCALE GENOMIC DNA]</scope>
    <source>
        <strain evidence="3">JCM 4602</strain>
    </source>
</reference>
<dbReference type="InterPro" id="IPR001753">
    <property type="entry name" value="Enoyl-CoA_hydra/iso"/>
</dbReference>
<dbReference type="PANTHER" id="PTHR43802:SF1">
    <property type="entry name" value="IP11341P-RELATED"/>
    <property type="match status" value="1"/>
</dbReference>
<dbReference type="InterPro" id="IPR029045">
    <property type="entry name" value="ClpP/crotonase-like_dom_sf"/>
</dbReference>
<dbReference type="Proteomes" id="UP000624183">
    <property type="component" value="Unassembled WGS sequence"/>
</dbReference>
<dbReference type="PANTHER" id="PTHR43802">
    <property type="entry name" value="ENOYL-COA HYDRATASE"/>
    <property type="match status" value="1"/>
</dbReference>
<dbReference type="Gene3D" id="3.90.226.10">
    <property type="entry name" value="2-enoyl-CoA Hydratase, Chain A, domain 1"/>
    <property type="match status" value="1"/>
</dbReference>
<protein>
    <submittedName>
        <fullName evidence="2">Enoyl-CoA hydratase</fullName>
    </submittedName>
</protein>
<evidence type="ECO:0000256" key="1">
    <source>
        <dbReference type="ARBA" id="ARBA00005254"/>
    </source>
</evidence>
<evidence type="ECO:0000313" key="2">
    <source>
        <dbReference type="EMBL" id="GGZ39167.1"/>
    </source>
</evidence>
<organism evidence="2 3">
    <name type="scientific">Streptomyces rubiginosohelvolus</name>
    <dbReference type="NCBI Taxonomy" id="67362"/>
    <lineage>
        <taxon>Bacteria</taxon>
        <taxon>Bacillati</taxon>
        <taxon>Actinomycetota</taxon>
        <taxon>Actinomycetes</taxon>
        <taxon>Kitasatosporales</taxon>
        <taxon>Streptomycetaceae</taxon>
        <taxon>Streptomyces</taxon>
    </lineage>
</organism>
<gene>
    <name evidence="2" type="ORF">GCM10010328_11520</name>
</gene>
<dbReference type="EMBL" id="BMUW01000001">
    <property type="protein sequence ID" value="GGZ39167.1"/>
    <property type="molecule type" value="Genomic_DNA"/>
</dbReference>
<accession>A0ABQ3BEY1</accession>